<comment type="function">
    <text evidence="5">Catalyzes the ATP-dependent conversion of 5-aminoimidazole ribonucleotide (AIR) and HCO(3)(-) to N5-carboxyaminoimidazole ribonucleotide (N5-CAIR).</text>
</comment>
<dbReference type="InterPro" id="IPR054350">
    <property type="entry name" value="PurT/PurK_preATP-grasp"/>
</dbReference>
<keyword evidence="3 5" id="KW-0658">Purine biosynthesis</keyword>
<dbReference type="OrthoDB" id="9804625at2"/>
<feature type="binding site" evidence="5">
    <location>
        <position position="193"/>
    </location>
    <ligand>
        <name>ATP</name>
        <dbReference type="ChEBI" id="CHEBI:30616"/>
    </ligand>
</feature>
<comment type="similarity">
    <text evidence="5 6">Belongs to the PurK/PurT family.</text>
</comment>
<dbReference type="PROSITE" id="PS50975">
    <property type="entry name" value="ATP_GRASP"/>
    <property type="match status" value="1"/>
</dbReference>
<feature type="binding site" evidence="5">
    <location>
        <begin position="154"/>
        <end position="160"/>
    </location>
    <ligand>
        <name>ATP</name>
        <dbReference type="ChEBI" id="CHEBI:30616"/>
    </ligand>
</feature>
<dbReference type="Proteomes" id="UP000243547">
    <property type="component" value="Unassembled WGS sequence"/>
</dbReference>
<gene>
    <name evidence="5 6" type="primary">purK</name>
    <name evidence="8" type="ORF">SAMN02745227_01569</name>
</gene>
<dbReference type="InterPro" id="IPR003135">
    <property type="entry name" value="ATP-grasp_carboxylate-amine"/>
</dbReference>
<evidence type="ECO:0000256" key="5">
    <source>
        <dbReference type="HAMAP-Rule" id="MF_01928"/>
    </source>
</evidence>
<keyword evidence="9" id="KW-1185">Reference proteome</keyword>
<dbReference type="GO" id="GO:0005524">
    <property type="term" value="F:ATP binding"/>
    <property type="evidence" value="ECO:0007669"/>
    <property type="project" value="UniProtKB-UniRule"/>
</dbReference>
<reference evidence="9" key="1">
    <citation type="submission" date="2016-11" db="EMBL/GenBank/DDBJ databases">
        <authorList>
            <person name="Varghese N."/>
            <person name="Submissions S."/>
        </authorList>
    </citation>
    <scope>NUCLEOTIDE SEQUENCE [LARGE SCALE GENOMIC DNA]</scope>
    <source>
        <strain evidence="9">DSM 14826</strain>
    </source>
</reference>
<dbReference type="Gene3D" id="3.30.1490.20">
    <property type="entry name" value="ATP-grasp fold, A domain"/>
    <property type="match status" value="1"/>
</dbReference>
<dbReference type="EC" id="6.3.4.18" evidence="5 6"/>
<dbReference type="EMBL" id="FRAI01000017">
    <property type="protein sequence ID" value="SHK12254.1"/>
    <property type="molecule type" value="Genomic_DNA"/>
</dbReference>
<dbReference type="FunFam" id="3.30.1490.20:FF:000015">
    <property type="entry name" value="N5-carboxyaminoimidazole ribonucleotide synthase"/>
    <property type="match status" value="1"/>
</dbReference>
<dbReference type="Pfam" id="PF02222">
    <property type="entry name" value="ATP-grasp"/>
    <property type="match status" value="1"/>
</dbReference>
<feature type="domain" description="ATP-grasp" evidence="7">
    <location>
        <begin position="113"/>
        <end position="300"/>
    </location>
</feature>
<dbReference type="InterPro" id="IPR011054">
    <property type="entry name" value="Rudment_hybrid_motif"/>
</dbReference>
<dbReference type="SUPFAM" id="SSF51246">
    <property type="entry name" value="Rudiment single hybrid motif"/>
    <property type="match status" value="1"/>
</dbReference>
<feature type="binding site" evidence="5">
    <location>
        <position position="216"/>
    </location>
    <ligand>
        <name>ATP</name>
        <dbReference type="ChEBI" id="CHEBI:30616"/>
    </ligand>
</feature>
<keyword evidence="1 5" id="KW-0436">Ligase</keyword>
<dbReference type="NCBIfam" id="NF004675">
    <property type="entry name" value="PRK06019.1-1"/>
    <property type="match status" value="1"/>
</dbReference>
<dbReference type="STRING" id="1120989.SAMN02745227_01569"/>
<dbReference type="GO" id="GO:0006189">
    <property type="term" value="P:'de novo' IMP biosynthetic process"/>
    <property type="evidence" value="ECO:0007669"/>
    <property type="project" value="UniProtKB-UniRule"/>
</dbReference>
<dbReference type="NCBIfam" id="TIGR01161">
    <property type="entry name" value="purK"/>
    <property type="match status" value="1"/>
</dbReference>
<dbReference type="GO" id="GO:0046872">
    <property type="term" value="F:metal ion binding"/>
    <property type="evidence" value="ECO:0007669"/>
    <property type="project" value="InterPro"/>
</dbReference>
<dbReference type="NCBIfam" id="NF004679">
    <property type="entry name" value="PRK06019.1-5"/>
    <property type="match status" value="1"/>
</dbReference>
<dbReference type="SUPFAM" id="SSF52440">
    <property type="entry name" value="PreATP-grasp domain"/>
    <property type="match status" value="1"/>
</dbReference>
<comment type="pathway">
    <text evidence="5 6">Purine metabolism; IMP biosynthesis via de novo pathway; 5-amino-1-(5-phospho-D-ribosyl)imidazole-4-carboxylate from 5-amino-1-(5-phospho-D-ribosyl)imidazole (N5-CAIR route): step 1/2.</text>
</comment>
<dbReference type="Pfam" id="PF22660">
    <property type="entry name" value="RS_preATP-grasp-like"/>
    <property type="match status" value="1"/>
</dbReference>
<evidence type="ECO:0000256" key="4">
    <source>
        <dbReference type="ARBA" id="ARBA00022840"/>
    </source>
</evidence>
<evidence type="ECO:0000256" key="2">
    <source>
        <dbReference type="ARBA" id="ARBA00022741"/>
    </source>
</evidence>
<dbReference type="InterPro" id="IPR005875">
    <property type="entry name" value="PurK"/>
</dbReference>
<dbReference type="UniPathway" id="UPA00074">
    <property type="reaction ID" value="UER00942"/>
</dbReference>
<dbReference type="GO" id="GO:0034028">
    <property type="term" value="F:5-(carboxyamino)imidazole ribonucleotide synthase activity"/>
    <property type="evidence" value="ECO:0007669"/>
    <property type="project" value="UniProtKB-UniRule"/>
</dbReference>
<dbReference type="PANTHER" id="PTHR11609">
    <property type="entry name" value="PURINE BIOSYNTHESIS PROTEIN 6/7, PUR6/7"/>
    <property type="match status" value="1"/>
</dbReference>
<evidence type="ECO:0000313" key="9">
    <source>
        <dbReference type="Proteomes" id="UP000243547"/>
    </source>
</evidence>
<feature type="binding site" evidence="5">
    <location>
        <position position="149"/>
    </location>
    <ligand>
        <name>ATP</name>
        <dbReference type="ChEBI" id="CHEBI:30616"/>
    </ligand>
</feature>
<dbReference type="RefSeq" id="WP_072907693.1">
    <property type="nucleotide sequence ID" value="NZ_FRAI01000017.1"/>
</dbReference>
<dbReference type="PANTHER" id="PTHR11609:SF5">
    <property type="entry name" value="PHOSPHORIBOSYLAMINOIMIDAZOLE CARBOXYLASE"/>
    <property type="match status" value="1"/>
</dbReference>
<dbReference type="HAMAP" id="MF_01928">
    <property type="entry name" value="PurK"/>
    <property type="match status" value="1"/>
</dbReference>
<keyword evidence="4 5" id="KW-0067">ATP-binding</keyword>
<comment type="function">
    <text evidence="6">Catalyzes the ATP-dependent conversion of 5-aminoimidazole ribonucleotide (AIR) and HCO(3)- to N5-carboxyaminoimidazole ribonucleotide (N5-CAIR).</text>
</comment>
<dbReference type="NCBIfam" id="NF004676">
    <property type="entry name" value="PRK06019.1-2"/>
    <property type="match status" value="1"/>
</dbReference>
<evidence type="ECO:0000313" key="8">
    <source>
        <dbReference type="EMBL" id="SHK12254.1"/>
    </source>
</evidence>
<accession>A0A1M6PW79</accession>
<comment type="catalytic activity">
    <reaction evidence="5 6">
        <text>5-amino-1-(5-phospho-beta-D-ribosyl)imidazole + hydrogencarbonate + ATP = 5-carboxyamino-1-(5-phospho-D-ribosyl)imidazole + ADP + phosphate + 2 H(+)</text>
        <dbReference type="Rhea" id="RHEA:19317"/>
        <dbReference type="ChEBI" id="CHEBI:15378"/>
        <dbReference type="ChEBI" id="CHEBI:17544"/>
        <dbReference type="ChEBI" id="CHEBI:30616"/>
        <dbReference type="ChEBI" id="CHEBI:43474"/>
        <dbReference type="ChEBI" id="CHEBI:58730"/>
        <dbReference type="ChEBI" id="CHEBI:137981"/>
        <dbReference type="ChEBI" id="CHEBI:456216"/>
        <dbReference type="EC" id="6.3.4.18"/>
    </reaction>
</comment>
<feature type="binding site" evidence="5">
    <location>
        <begin position="185"/>
        <end position="188"/>
    </location>
    <ligand>
        <name>ATP</name>
        <dbReference type="ChEBI" id="CHEBI:30616"/>
    </ligand>
</feature>
<dbReference type="InterPro" id="IPR013815">
    <property type="entry name" value="ATP_grasp_subdomain_1"/>
</dbReference>
<dbReference type="InterPro" id="IPR016185">
    <property type="entry name" value="PreATP-grasp_dom_sf"/>
</dbReference>
<evidence type="ECO:0000256" key="6">
    <source>
        <dbReference type="RuleBase" id="RU361200"/>
    </source>
</evidence>
<evidence type="ECO:0000256" key="1">
    <source>
        <dbReference type="ARBA" id="ARBA00022598"/>
    </source>
</evidence>
<dbReference type="GO" id="GO:0005829">
    <property type="term" value="C:cytosol"/>
    <property type="evidence" value="ECO:0007669"/>
    <property type="project" value="TreeGrafter"/>
</dbReference>
<name>A0A1M6PW79_9FIRM</name>
<feature type="binding site" evidence="5">
    <location>
        <position position="109"/>
    </location>
    <ligand>
        <name>ATP</name>
        <dbReference type="ChEBI" id="CHEBI:30616"/>
    </ligand>
</feature>
<dbReference type="AlphaFoldDB" id="A0A1M6PW79"/>
<dbReference type="InterPro" id="IPR040686">
    <property type="entry name" value="PurK_C"/>
</dbReference>
<dbReference type="Gene3D" id="3.30.470.20">
    <property type="entry name" value="ATP-grasp fold, B domain"/>
    <property type="match status" value="1"/>
</dbReference>
<dbReference type="SUPFAM" id="SSF56059">
    <property type="entry name" value="Glutathione synthetase ATP-binding domain-like"/>
    <property type="match status" value="1"/>
</dbReference>
<comment type="subunit">
    <text evidence="5 6">Homodimer.</text>
</comment>
<evidence type="ECO:0000259" key="7">
    <source>
        <dbReference type="PROSITE" id="PS50975"/>
    </source>
</evidence>
<dbReference type="FunFam" id="3.30.470.20:FF:000029">
    <property type="entry name" value="N5-carboxyaminoimidazole ribonucleotide synthase"/>
    <property type="match status" value="1"/>
</dbReference>
<dbReference type="Pfam" id="PF17769">
    <property type="entry name" value="PurK_C"/>
    <property type="match status" value="1"/>
</dbReference>
<dbReference type="FunFam" id="3.40.50.20:FF:000016">
    <property type="entry name" value="N5-carboxyaminoimidazole ribonucleotide synthase"/>
    <property type="match status" value="1"/>
</dbReference>
<organism evidence="8 9">
    <name type="scientific">Anaerobranca californiensis DSM 14826</name>
    <dbReference type="NCBI Taxonomy" id="1120989"/>
    <lineage>
        <taxon>Bacteria</taxon>
        <taxon>Bacillati</taxon>
        <taxon>Bacillota</taxon>
        <taxon>Clostridia</taxon>
        <taxon>Eubacteriales</taxon>
        <taxon>Proteinivoracaceae</taxon>
        <taxon>Anaerobranca</taxon>
    </lineage>
</organism>
<evidence type="ECO:0000256" key="3">
    <source>
        <dbReference type="ARBA" id="ARBA00022755"/>
    </source>
</evidence>
<dbReference type="Gene3D" id="3.40.50.20">
    <property type="match status" value="1"/>
</dbReference>
<proteinExistence type="inferred from homology"/>
<protein>
    <recommendedName>
        <fullName evidence="5 6">N5-carboxyaminoimidazole ribonucleotide synthase</fullName>
        <shortName evidence="5 6">N5-CAIR synthase</shortName>
        <ecNumber evidence="5 6">6.3.4.18</ecNumber>
    </recommendedName>
    <alternativeName>
        <fullName evidence="5 6">5-(carboxyamino)imidazole ribonucleotide synthetase</fullName>
    </alternativeName>
</protein>
<dbReference type="GO" id="GO:0004638">
    <property type="term" value="F:phosphoribosylaminoimidazole carboxylase activity"/>
    <property type="evidence" value="ECO:0007669"/>
    <property type="project" value="InterPro"/>
</dbReference>
<keyword evidence="2 5" id="KW-0547">Nucleotide-binding</keyword>
<dbReference type="InterPro" id="IPR011761">
    <property type="entry name" value="ATP-grasp"/>
</dbReference>
<feature type="binding site" evidence="5">
    <location>
        <begin position="270"/>
        <end position="271"/>
    </location>
    <ligand>
        <name>ATP</name>
        <dbReference type="ChEBI" id="CHEBI:30616"/>
    </ligand>
</feature>
<sequence>MDLMDGILPGATIGILGGGQLGRMMALAARQMGYKIAVLEKEKNSPCGQIADYEVIGDYQDLEKAEELARISDVVTYEFENISLETAKVIERIGKLPQGSQLLGISQHRGREKRAIESLAIKVAPYHLINDLQDLQRAVSKLGLPAILKTCRGGYDGKGQWVLKGQGDFLKVVEELDFNQQYILEKMIPFTKELSIIVNRNSKGHVTSFPISENIHLNGILHITIAPARIDKVIEEQVKAIGITLARGLNLVGTLAVEMFLTEEGEIFVNELAPRPHNSGHYTIEGCEISQFAQHIRATTNLPLGSTKLLKPSVMINILGEDLENVLSSIAKLADAHLHLYGKEESKKGRKMGHITFLGDTVEEALTKAKGSGFIKAEV</sequence>